<dbReference type="EMBL" id="JBBNAF010000006">
    <property type="protein sequence ID" value="KAK9135608.1"/>
    <property type="molecule type" value="Genomic_DNA"/>
</dbReference>
<feature type="compositionally biased region" description="Basic and acidic residues" evidence="1">
    <location>
        <begin position="152"/>
        <end position="181"/>
    </location>
</feature>
<feature type="compositionally biased region" description="Basic and acidic residues" evidence="1">
    <location>
        <begin position="55"/>
        <end position="95"/>
    </location>
</feature>
<dbReference type="Proteomes" id="UP001420932">
    <property type="component" value="Unassembled WGS sequence"/>
</dbReference>
<proteinExistence type="predicted"/>
<protein>
    <submittedName>
        <fullName evidence="2">Uncharacterized protein</fullName>
    </submittedName>
</protein>
<keyword evidence="3" id="KW-1185">Reference proteome</keyword>
<accession>A0AAP0P8Z4</accession>
<feature type="region of interest" description="Disordered" evidence="1">
    <location>
        <begin position="44"/>
        <end position="181"/>
    </location>
</feature>
<organism evidence="2 3">
    <name type="scientific">Stephania yunnanensis</name>
    <dbReference type="NCBI Taxonomy" id="152371"/>
    <lineage>
        <taxon>Eukaryota</taxon>
        <taxon>Viridiplantae</taxon>
        <taxon>Streptophyta</taxon>
        <taxon>Embryophyta</taxon>
        <taxon>Tracheophyta</taxon>
        <taxon>Spermatophyta</taxon>
        <taxon>Magnoliopsida</taxon>
        <taxon>Ranunculales</taxon>
        <taxon>Menispermaceae</taxon>
        <taxon>Menispermoideae</taxon>
        <taxon>Cissampelideae</taxon>
        <taxon>Stephania</taxon>
    </lineage>
</organism>
<feature type="compositionally biased region" description="Basic and acidic residues" evidence="1">
    <location>
        <begin position="114"/>
        <end position="136"/>
    </location>
</feature>
<gene>
    <name evidence="2" type="ORF">Syun_014938</name>
</gene>
<name>A0AAP0P8Z4_9MAGN</name>
<evidence type="ECO:0000256" key="1">
    <source>
        <dbReference type="SAM" id="MobiDB-lite"/>
    </source>
</evidence>
<reference evidence="2 3" key="1">
    <citation type="submission" date="2024-01" db="EMBL/GenBank/DDBJ databases">
        <title>Genome assemblies of Stephania.</title>
        <authorList>
            <person name="Yang L."/>
        </authorList>
    </citation>
    <scope>NUCLEOTIDE SEQUENCE [LARGE SCALE GENOMIC DNA]</scope>
    <source>
        <strain evidence="2">YNDBR</strain>
        <tissue evidence="2">Leaf</tissue>
    </source>
</reference>
<sequence>MGLDLCPLRCPRRACLLGTGVSCLDVGDGDCNEQFGIVLDDEVDGIGDADGMEGEEARIEKEHDWSKTTRRRPEQGSATREQRSARMTWEQKREGEDDDRAEAFGRLGSRGVRKTTEQRREDDSRGARTTTEQRREDDDESESRGVRVGQRLGEEDRKRVARLGEEDRKRVEEHEKSTDKS</sequence>
<dbReference type="AlphaFoldDB" id="A0AAP0P8Z4"/>
<evidence type="ECO:0000313" key="3">
    <source>
        <dbReference type="Proteomes" id="UP001420932"/>
    </source>
</evidence>
<evidence type="ECO:0000313" key="2">
    <source>
        <dbReference type="EMBL" id="KAK9135608.1"/>
    </source>
</evidence>
<comment type="caution">
    <text evidence="2">The sequence shown here is derived from an EMBL/GenBank/DDBJ whole genome shotgun (WGS) entry which is preliminary data.</text>
</comment>
<feature type="compositionally biased region" description="Acidic residues" evidence="1">
    <location>
        <begin position="44"/>
        <end position="54"/>
    </location>
</feature>